<dbReference type="Gene3D" id="3.40.50.300">
    <property type="entry name" value="P-loop containing nucleotide triphosphate hydrolases"/>
    <property type="match status" value="1"/>
</dbReference>
<accession>A0A172UW23</accession>
<evidence type="ECO:0000256" key="1">
    <source>
        <dbReference type="ARBA" id="ARBA00022448"/>
    </source>
</evidence>
<gene>
    <name evidence="2" type="ORF">A7U43_27785</name>
</gene>
<dbReference type="GO" id="GO:0090374">
    <property type="term" value="P:oligopeptide export from mitochondrion"/>
    <property type="evidence" value="ECO:0007669"/>
    <property type="project" value="TreeGrafter"/>
</dbReference>
<geneLocation type="plasmid" evidence="3">
    <name>pmyc1</name>
</geneLocation>
<dbReference type="InterPro" id="IPR027417">
    <property type="entry name" value="P-loop_NTPase"/>
</dbReference>
<dbReference type="GO" id="GO:0015421">
    <property type="term" value="F:ABC-type oligopeptide transporter activity"/>
    <property type="evidence" value="ECO:0007669"/>
    <property type="project" value="TreeGrafter"/>
</dbReference>
<dbReference type="EMBL" id="CP015597">
    <property type="protein sequence ID" value="ANE83337.1"/>
    <property type="molecule type" value="Genomic_DNA"/>
</dbReference>
<dbReference type="Proteomes" id="UP000077143">
    <property type="component" value="Plasmid pMYC1"/>
</dbReference>
<dbReference type="PANTHER" id="PTHR43394">
    <property type="entry name" value="ATP-DEPENDENT PERMEASE MDL1, MITOCHONDRIAL"/>
    <property type="match status" value="1"/>
</dbReference>
<protein>
    <recommendedName>
        <fullName evidence="4">ABC transporter domain-containing protein</fullName>
    </recommendedName>
</protein>
<evidence type="ECO:0000313" key="2">
    <source>
        <dbReference type="EMBL" id="ANE83337.1"/>
    </source>
</evidence>
<evidence type="ECO:0008006" key="4">
    <source>
        <dbReference type="Google" id="ProtNLM"/>
    </source>
</evidence>
<evidence type="ECO:0000313" key="3">
    <source>
        <dbReference type="Proteomes" id="UP000077143"/>
    </source>
</evidence>
<name>A0A172UW23_9MYCO</name>
<dbReference type="KEGG" id="madi:A7U43_27785"/>
<dbReference type="AlphaFoldDB" id="A0A172UW23"/>
<keyword evidence="2" id="KW-0614">Plasmid</keyword>
<keyword evidence="3" id="KW-1185">Reference proteome</keyword>
<dbReference type="InterPro" id="IPR039421">
    <property type="entry name" value="Type_1_exporter"/>
</dbReference>
<dbReference type="PANTHER" id="PTHR43394:SF1">
    <property type="entry name" value="ATP-BINDING CASSETTE SUB-FAMILY B MEMBER 10, MITOCHONDRIAL"/>
    <property type="match status" value="1"/>
</dbReference>
<proteinExistence type="predicted"/>
<organism evidence="2 3">
    <name type="scientific">Mycobacterium adipatum</name>
    <dbReference type="NCBI Taxonomy" id="1682113"/>
    <lineage>
        <taxon>Bacteria</taxon>
        <taxon>Bacillati</taxon>
        <taxon>Actinomycetota</taxon>
        <taxon>Actinomycetes</taxon>
        <taxon>Mycobacteriales</taxon>
        <taxon>Mycobacteriaceae</taxon>
        <taxon>Mycobacterium</taxon>
    </lineage>
</organism>
<keyword evidence="1" id="KW-0813">Transport</keyword>
<dbReference type="SUPFAM" id="SSF52540">
    <property type="entry name" value="P-loop containing nucleoside triphosphate hydrolases"/>
    <property type="match status" value="1"/>
</dbReference>
<reference evidence="2 3" key="1">
    <citation type="submission" date="2016-05" db="EMBL/GenBank/DDBJ databases">
        <title>Complete genome sequence of a phthalic acid esters degrading Mycobacterium sp. YC-RL4.</title>
        <authorList>
            <person name="Ren L."/>
            <person name="Fan S."/>
            <person name="Ruth N."/>
            <person name="Jia Y."/>
            <person name="Wang J."/>
            <person name="Qiao C."/>
        </authorList>
    </citation>
    <scope>NUCLEOTIDE SEQUENCE [LARGE SCALE GENOMIC DNA]</scope>
    <source>
        <strain evidence="2 3">YC-RL4</strain>
        <plasmid evidence="3">pmyc1</plasmid>
    </source>
</reference>
<sequence>MLILDEAMAALDQRSERALSSAITELRKGRTTFEIAHRLTRVRDADAIIVLRAGRIVESGTHEELISIEGEYWSLCHAWDAT</sequence>